<dbReference type="Pfam" id="PF17917">
    <property type="entry name" value="RT_RNaseH"/>
    <property type="match status" value="1"/>
</dbReference>
<dbReference type="EC" id="2.7.7.49" evidence="1"/>
<feature type="domain" description="Reverse transcriptase RNase H-like" evidence="9">
    <location>
        <begin position="394"/>
        <end position="486"/>
    </location>
</feature>
<dbReference type="InterPro" id="IPR050951">
    <property type="entry name" value="Retrovirus_Pol_polyprotein"/>
</dbReference>
<evidence type="ECO:0000256" key="1">
    <source>
        <dbReference type="ARBA" id="ARBA00012493"/>
    </source>
</evidence>
<proteinExistence type="predicted"/>
<keyword evidence="12" id="KW-1185">Reference proteome</keyword>
<dbReference type="EMBL" id="WJBH02000004">
    <property type="protein sequence ID" value="KAI9559443.1"/>
    <property type="molecule type" value="Genomic_DNA"/>
</dbReference>
<comment type="caution">
    <text evidence="11">The sequence shown here is derived from an EMBL/GenBank/DDBJ whole genome shotgun (WGS) entry which is preliminary data.</text>
</comment>
<gene>
    <name evidence="11" type="ORF">GHT06_013433</name>
</gene>
<dbReference type="GO" id="GO:0003964">
    <property type="term" value="F:RNA-directed DNA polymerase activity"/>
    <property type="evidence" value="ECO:0007669"/>
    <property type="project" value="UniProtKB-KW"/>
</dbReference>
<evidence type="ECO:0000256" key="4">
    <source>
        <dbReference type="ARBA" id="ARBA00022722"/>
    </source>
</evidence>
<keyword evidence="2" id="KW-0808">Transferase</keyword>
<dbReference type="Pfam" id="PF17921">
    <property type="entry name" value="Integrase_H2C2"/>
    <property type="match status" value="1"/>
</dbReference>
<dbReference type="GO" id="GO:0003676">
    <property type="term" value="F:nucleic acid binding"/>
    <property type="evidence" value="ECO:0007669"/>
    <property type="project" value="InterPro"/>
</dbReference>
<reference evidence="11 12" key="1">
    <citation type="submission" date="2022-05" db="EMBL/GenBank/DDBJ databases">
        <title>A multi-omics perspective on studying reproductive biology in Daphnia sinensis.</title>
        <authorList>
            <person name="Jia J."/>
        </authorList>
    </citation>
    <scope>NUCLEOTIDE SEQUENCE [LARGE SCALE GENOMIC DNA]</scope>
    <source>
        <strain evidence="11 12">WSL</strain>
    </source>
</reference>
<feature type="region of interest" description="Disordered" evidence="8">
    <location>
        <begin position="827"/>
        <end position="882"/>
    </location>
</feature>
<dbReference type="PANTHER" id="PTHR37984:SF9">
    <property type="entry name" value="INTEGRASE CATALYTIC DOMAIN-CONTAINING PROTEIN"/>
    <property type="match status" value="1"/>
</dbReference>
<dbReference type="InterPro" id="IPR041373">
    <property type="entry name" value="RT_RNaseH"/>
</dbReference>
<dbReference type="CDD" id="cd09274">
    <property type="entry name" value="RNase_HI_RT_Ty3"/>
    <property type="match status" value="1"/>
</dbReference>
<dbReference type="InterPro" id="IPR043502">
    <property type="entry name" value="DNA/RNA_pol_sf"/>
</dbReference>
<feature type="compositionally biased region" description="Polar residues" evidence="8">
    <location>
        <begin position="843"/>
        <end position="852"/>
    </location>
</feature>
<dbReference type="Gene3D" id="1.10.340.70">
    <property type="match status" value="1"/>
</dbReference>
<dbReference type="Gene3D" id="3.30.420.10">
    <property type="entry name" value="Ribonuclease H-like superfamily/Ribonuclease H"/>
    <property type="match status" value="1"/>
</dbReference>
<evidence type="ECO:0000256" key="6">
    <source>
        <dbReference type="ARBA" id="ARBA00022801"/>
    </source>
</evidence>
<evidence type="ECO:0000256" key="7">
    <source>
        <dbReference type="ARBA" id="ARBA00022918"/>
    </source>
</evidence>
<evidence type="ECO:0000313" key="11">
    <source>
        <dbReference type="EMBL" id="KAI9559443.1"/>
    </source>
</evidence>
<evidence type="ECO:0000256" key="8">
    <source>
        <dbReference type="SAM" id="MobiDB-lite"/>
    </source>
</evidence>
<feature type="compositionally biased region" description="Pro residues" evidence="8">
    <location>
        <begin position="829"/>
        <end position="839"/>
    </location>
</feature>
<dbReference type="Gene3D" id="3.10.10.10">
    <property type="entry name" value="HIV Type 1 Reverse Transcriptase, subunit A, domain 1"/>
    <property type="match status" value="1"/>
</dbReference>
<dbReference type="InterPro" id="IPR036397">
    <property type="entry name" value="RNaseH_sf"/>
</dbReference>
<evidence type="ECO:0000313" key="12">
    <source>
        <dbReference type="Proteomes" id="UP000820818"/>
    </source>
</evidence>
<organism evidence="11 12">
    <name type="scientific">Daphnia sinensis</name>
    <dbReference type="NCBI Taxonomy" id="1820382"/>
    <lineage>
        <taxon>Eukaryota</taxon>
        <taxon>Metazoa</taxon>
        <taxon>Ecdysozoa</taxon>
        <taxon>Arthropoda</taxon>
        <taxon>Crustacea</taxon>
        <taxon>Branchiopoda</taxon>
        <taxon>Diplostraca</taxon>
        <taxon>Cladocera</taxon>
        <taxon>Anomopoda</taxon>
        <taxon>Daphniidae</taxon>
        <taxon>Daphnia</taxon>
        <taxon>Daphnia similis group</taxon>
    </lineage>
</organism>
<keyword evidence="7" id="KW-0695">RNA-directed DNA polymerase</keyword>
<evidence type="ECO:0000256" key="3">
    <source>
        <dbReference type="ARBA" id="ARBA00022695"/>
    </source>
</evidence>
<dbReference type="PANTHER" id="PTHR37984">
    <property type="entry name" value="PROTEIN CBG26694"/>
    <property type="match status" value="1"/>
</dbReference>
<keyword evidence="5" id="KW-0255">Endonuclease</keyword>
<dbReference type="InterPro" id="IPR041588">
    <property type="entry name" value="Integrase_H2C2"/>
</dbReference>
<keyword evidence="6" id="KW-0378">Hydrolase</keyword>
<accession>A0AAD5LKJ5</accession>
<evidence type="ECO:0000259" key="9">
    <source>
        <dbReference type="Pfam" id="PF17917"/>
    </source>
</evidence>
<protein>
    <recommendedName>
        <fullName evidence="1">RNA-directed DNA polymerase</fullName>
        <ecNumber evidence="1">2.7.7.49</ecNumber>
    </recommendedName>
</protein>
<dbReference type="GO" id="GO:0004519">
    <property type="term" value="F:endonuclease activity"/>
    <property type="evidence" value="ECO:0007669"/>
    <property type="project" value="UniProtKB-KW"/>
</dbReference>
<evidence type="ECO:0000259" key="10">
    <source>
        <dbReference type="Pfam" id="PF17921"/>
    </source>
</evidence>
<dbReference type="SUPFAM" id="SSF56672">
    <property type="entry name" value="DNA/RNA polymerases"/>
    <property type="match status" value="1"/>
</dbReference>
<dbReference type="Gene3D" id="3.30.70.270">
    <property type="match status" value="1"/>
</dbReference>
<dbReference type="Proteomes" id="UP000820818">
    <property type="component" value="Linkage Group LG4"/>
</dbReference>
<name>A0AAD5LKJ5_9CRUS</name>
<dbReference type="InterPro" id="IPR043128">
    <property type="entry name" value="Rev_trsase/Diguanyl_cyclase"/>
</dbReference>
<dbReference type="AlphaFoldDB" id="A0AAD5LKJ5"/>
<feature type="domain" description="Integrase zinc-binding" evidence="10">
    <location>
        <begin position="610"/>
        <end position="660"/>
    </location>
</feature>
<dbReference type="GO" id="GO:0016787">
    <property type="term" value="F:hydrolase activity"/>
    <property type="evidence" value="ECO:0007669"/>
    <property type="project" value="UniProtKB-KW"/>
</dbReference>
<keyword evidence="3" id="KW-0548">Nucleotidyltransferase</keyword>
<evidence type="ECO:0000256" key="5">
    <source>
        <dbReference type="ARBA" id="ARBA00022759"/>
    </source>
</evidence>
<keyword evidence="4" id="KW-0540">Nuclease</keyword>
<sequence>MSMGLTDAEMGNHETVIQKLRERCNAGRNRHVWRQHFALSKQRANEAADNWLCYLRDLARMCEFATDCCANCQPTRILGQIVYGVYDDEIRRKLREQGATLTLDQAIEILRVAEAASKQATNLKTAGYPHESINAITKEEPRKDPGSIFFPHLMASVVINPTEERKKEDLKKLTEEFPRIFDGVCRPMAGPACHFKLKEGAIPMAIRGSRPVAEPLMPRLKKELDQLEEQNIIRKVTEPTAWDGDIRVCVDFTILTDNIIRPRFDTAIPIQAVRTISPGMNFFTVIDALKGDDYSRRVSEVFDDIENSRRIVEDVIVFSATYEEHVELVRRLFQRAADHNIAINVGKIVFAQPTARFGGYIVSSHGFKPNPDLIKAIREFPQPKNITDVRAFHGLCQQQRDADGSWRIVQAGSRYLSEAESRYAMIELECLGAVWAMQKCRQFIEGLPTFELIMDHKPLVPILNDHSLDKLDNPRILRLRRKMQRYQFKARWVPGKENIDADALSKAPIDVAFQKDELAEGANFFSATLALINAISGSDASVLDPVLERIKIAAKRDKQMIELRETIINGFPNDKCNLSLSLRPFWSMRSQLAIDETDGMIVAGARVVIPAECRKPLLQDLINMHQGATKLRQRARLSLYWPGMDNDIMNAAKTYQSCTEKLPSLPREPLFKDFATDWGISIGNSSPHYQQSNGFAEAAISSMKKLIAGSWRKGSFDANQFAKSLLLFRNALRSGAASPAQMVFNRPLRDALPAHRRSFAPEWQQKAYILEKRARRAKDIQIEHYNRTAHALQPFSIGDHVIVQHPISKCWATQKSAQIVIISLRHQPVPAPNNPPPQEENPSGLNQPNATTRRTRGKAKVYTNLAPRRSTRKKERPARYSD</sequence>
<evidence type="ECO:0000256" key="2">
    <source>
        <dbReference type="ARBA" id="ARBA00022679"/>
    </source>
</evidence>